<keyword evidence="2 3" id="KW-0690">Ribosome biogenesis</keyword>
<evidence type="ECO:0000256" key="2">
    <source>
        <dbReference type="ARBA" id="ARBA00022517"/>
    </source>
</evidence>
<dbReference type="InterPro" id="IPR028998">
    <property type="entry name" value="RimP_C"/>
</dbReference>
<feature type="domain" description="Ribosome maturation factor RimP N-terminal" evidence="4">
    <location>
        <begin position="33"/>
        <end position="104"/>
    </location>
</feature>
<dbReference type="EMBL" id="AP024488">
    <property type="protein sequence ID" value="BCS97975.1"/>
    <property type="molecule type" value="Genomic_DNA"/>
</dbReference>
<dbReference type="InterPro" id="IPR003728">
    <property type="entry name" value="Ribosome_maturation_RimP"/>
</dbReference>
<dbReference type="Gene3D" id="2.30.30.180">
    <property type="entry name" value="Ribosome maturation factor RimP, C-terminal domain"/>
    <property type="match status" value="1"/>
</dbReference>
<feature type="domain" description="Ribosome maturation factor RimP C-terminal" evidence="5">
    <location>
        <begin position="107"/>
        <end position="171"/>
    </location>
</feature>
<dbReference type="Pfam" id="PF02576">
    <property type="entry name" value="RimP_N"/>
    <property type="match status" value="1"/>
</dbReference>
<dbReference type="SUPFAM" id="SSF75420">
    <property type="entry name" value="YhbC-like, N-terminal domain"/>
    <property type="match status" value="1"/>
</dbReference>
<dbReference type="InterPro" id="IPR035956">
    <property type="entry name" value="RimP_N_sf"/>
</dbReference>
<comment type="similarity">
    <text evidence="3">Belongs to the RimP family.</text>
</comment>
<keyword evidence="7" id="KW-1185">Reference proteome</keyword>
<proteinExistence type="inferred from homology"/>
<dbReference type="Proteomes" id="UP001320148">
    <property type="component" value="Chromosome"/>
</dbReference>
<dbReference type="PANTHER" id="PTHR33867">
    <property type="entry name" value="RIBOSOME MATURATION FACTOR RIMP"/>
    <property type="match status" value="1"/>
</dbReference>
<dbReference type="Gene3D" id="3.30.300.70">
    <property type="entry name" value="RimP-like superfamily, N-terminal"/>
    <property type="match status" value="1"/>
</dbReference>
<dbReference type="PANTHER" id="PTHR33867:SF1">
    <property type="entry name" value="RIBOSOME MATURATION FACTOR RIMP"/>
    <property type="match status" value="1"/>
</dbReference>
<evidence type="ECO:0000259" key="5">
    <source>
        <dbReference type="Pfam" id="PF17384"/>
    </source>
</evidence>
<organism evidence="6 7">
    <name type="scientific">Desulfoluna limicola</name>
    <dbReference type="NCBI Taxonomy" id="2810562"/>
    <lineage>
        <taxon>Bacteria</taxon>
        <taxon>Pseudomonadati</taxon>
        <taxon>Thermodesulfobacteriota</taxon>
        <taxon>Desulfobacteria</taxon>
        <taxon>Desulfobacterales</taxon>
        <taxon>Desulfolunaceae</taxon>
        <taxon>Desulfoluna</taxon>
    </lineage>
</organism>
<dbReference type="Pfam" id="PF17384">
    <property type="entry name" value="DUF150_C"/>
    <property type="match status" value="1"/>
</dbReference>
<name>A0ABM7PL72_9BACT</name>
<sequence length="176" mass="19335">MSTSSKKKKFRKTESRPRSAITGRLLAEAQRLAEELCEGEGLEYVHMESVTELGHCILRLYIDKEGGVNLGDCTGVSRQLGDLMDVTLQINGEYRLEVSSPGLDRPLSKLADFERFKGQKATITTLSPIEGRSRFKGILLGLAPGEIVCMDVDGTTHEIALENIKRARLVGNIGES</sequence>
<dbReference type="InterPro" id="IPR036847">
    <property type="entry name" value="RimP_C_sf"/>
</dbReference>
<dbReference type="RefSeq" id="WP_236889385.1">
    <property type="nucleotide sequence ID" value="NZ_AP024488.1"/>
</dbReference>
<gene>
    <name evidence="3 6" type="primary">rimP</name>
    <name evidence="6" type="ORF">DSLASN_36070</name>
</gene>
<keyword evidence="1 3" id="KW-0963">Cytoplasm</keyword>
<evidence type="ECO:0000313" key="7">
    <source>
        <dbReference type="Proteomes" id="UP001320148"/>
    </source>
</evidence>
<dbReference type="SUPFAM" id="SSF74942">
    <property type="entry name" value="YhbC-like, C-terminal domain"/>
    <property type="match status" value="1"/>
</dbReference>
<comment type="subcellular location">
    <subcellularLocation>
        <location evidence="3">Cytoplasm</location>
    </subcellularLocation>
</comment>
<dbReference type="HAMAP" id="MF_01077">
    <property type="entry name" value="RimP"/>
    <property type="match status" value="1"/>
</dbReference>
<dbReference type="CDD" id="cd01734">
    <property type="entry name" value="YlxS_C"/>
    <property type="match status" value="1"/>
</dbReference>
<reference evidence="6 7" key="1">
    <citation type="submission" date="2021-02" db="EMBL/GenBank/DDBJ databases">
        <title>Complete genome of Desulfoluna sp. strain ASN36.</title>
        <authorList>
            <person name="Takahashi A."/>
            <person name="Kojima H."/>
            <person name="Fukui M."/>
        </authorList>
    </citation>
    <scope>NUCLEOTIDE SEQUENCE [LARGE SCALE GENOMIC DNA]</scope>
    <source>
        <strain evidence="6 7">ASN36</strain>
    </source>
</reference>
<dbReference type="InterPro" id="IPR028989">
    <property type="entry name" value="RimP_N"/>
</dbReference>
<evidence type="ECO:0000256" key="3">
    <source>
        <dbReference type="HAMAP-Rule" id="MF_01077"/>
    </source>
</evidence>
<comment type="function">
    <text evidence="3">Required for maturation of 30S ribosomal subunits.</text>
</comment>
<evidence type="ECO:0000259" key="4">
    <source>
        <dbReference type="Pfam" id="PF02576"/>
    </source>
</evidence>
<accession>A0ABM7PL72</accession>
<protein>
    <recommendedName>
        <fullName evidence="3">Ribosome maturation factor RimP</fullName>
    </recommendedName>
</protein>
<evidence type="ECO:0000313" key="6">
    <source>
        <dbReference type="EMBL" id="BCS97975.1"/>
    </source>
</evidence>
<evidence type="ECO:0000256" key="1">
    <source>
        <dbReference type="ARBA" id="ARBA00022490"/>
    </source>
</evidence>